<evidence type="ECO:0000313" key="2">
    <source>
        <dbReference type="EMBL" id="QFV00034.1"/>
    </source>
</evidence>
<organism evidence="2 3">
    <name type="scientific">Luteimicrobium xylanilyticum</name>
    <dbReference type="NCBI Taxonomy" id="1133546"/>
    <lineage>
        <taxon>Bacteria</taxon>
        <taxon>Bacillati</taxon>
        <taxon>Actinomycetota</taxon>
        <taxon>Actinomycetes</taxon>
        <taxon>Micrococcales</taxon>
        <taxon>Luteimicrobium</taxon>
    </lineage>
</organism>
<evidence type="ECO:0000259" key="1">
    <source>
        <dbReference type="Pfam" id="PF13701"/>
    </source>
</evidence>
<gene>
    <name evidence="2" type="ORF">KDY119_03569</name>
</gene>
<dbReference type="AlphaFoldDB" id="A0A5P9QEX4"/>
<accession>A0A5P9QEX4</accession>
<feature type="domain" description="Transposase DDE" evidence="1">
    <location>
        <begin position="30"/>
        <end position="416"/>
    </location>
</feature>
<dbReference type="KEGG" id="lxl:KDY119_03569"/>
<dbReference type="Pfam" id="PF13701">
    <property type="entry name" value="DDE_Tnp_1_4"/>
    <property type="match status" value="1"/>
</dbReference>
<dbReference type="InterPro" id="IPR025668">
    <property type="entry name" value="Tnp_DDE_dom"/>
</dbReference>
<reference evidence="2 3" key="1">
    <citation type="submission" date="2019-10" db="EMBL/GenBank/DDBJ databases">
        <title>Genome sequence of Luteimicrobium xylanilyticum HY-24.</title>
        <authorList>
            <person name="Kim D.Y."/>
            <person name="Park H.-Y."/>
        </authorList>
    </citation>
    <scope>NUCLEOTIDE SEQUENCE [LARGE SCALE GENOMIC DNA]</scope>
    <source>
        <strain evidence="2 3">HY-24</strain>
    </source>
</reference>
<proteinExistence type="predicted"/>
<evidence type="ECO:0000313" key="3">
    <source>
        <dbReference type="Proteomes" id="UP000326702"/>
    </source>
</evidence>
<dbReference type="EMBL" id="CP045529">
    <property type="protein sequence ID" value="QFV00034.1"/>
    <property type="molecule type" value="Genomic_DNA"/>
</dbReference>
<protein>
    <recommendedName>
        <fullName evidence="1">Transposase DDE domain-containing protein</fullName>
    </recommendedName>
</protein>
<sequence length="430" mass="45614">MIELAETAGLSAAIAGASSLPVANVAAKVRTVVAGMLAGADSIDDLDVLRSGGTARVLGGVRAPSTIGTFLRSFTHGHVLQLHAAHRRLLGGLATKVPGLVGTDDLVFVDVDDTIRQVHGHAKDGAGFGYSGVRGLNALITTISTPSSAPVVAECSLRRGSTRSGKGADWHIKRALTTLRAVTGANQRAWVRGDSAFATAKNVHTAIKAGAWFSFTIPAWPTVNKAISQIPDDSWTPIQYPNAIWDDEAQQWVSQAEVAETDFVAFVSKKTDQQVACRLVVRRVKRLGEAPSTDQGELFTVYRHHAFITNTTLSAVQADSFHRSHAIVEQVIAELKAGPLAHLPSGKFAANAAWLACAVMAFNISRAAAVAAGTGKARMATVLRQIIATPARLATTGRRLIMHLPTRWPWAQAWTNLWDTAIGPPLAATS</sequence>
<dbReference type="NCBIfam" id="NF033539">
    <property type="entry name" value="transpos_IS1380"/>
    <property type="match status" value="1"/>
</dbReference>
<keyword evidence="3" id="KW-1185">Reference proteome</keyword>
<name>A0A5P9QEX4_9MICO</name>
<dbReference type="InterPro" id="IPR047960">
    <property type="entry name" value="Transpos_IS1380"/>
</dbReference>
<dbReference type="Proteomes" id="UP000326702">
    <property type="component" value="Chromosome"/>
</dbReference>